<protein>
    <submittedName>
        <fullName evidence="2">Uncharacterized protein</fullName>
    </submittedName>
</protein>
<feature type="compositionally biased region" description="Basic and acidic residues" evidence="1">
    <location>
        <begin position="8"/>
        <end position="26"/>
    </location>
</feature>
<sequence length="112" mass="12340">MQGRGGSKVRDQRSRMMDKGQAREQLHPTARFQVSWAAHEGRQDGGEALGKRGTTCPGGTCLSADRRLVFNTSRPLSVRRQAAAPRPRGERRAPRRHCITGVAINFETNGSN</sequence>
<accession>A0A5B7JP71</accession>
<name>A0A5B7JP71_PORTR</name>
<comment type="caution">
    <text evidence="2">The sequence shown here is derived from an EMBL/GenBank/DDBJ whole genome shotgun (WGS) entry which is preliminary data.</text>
</comment>
<keyword evidence="3" id="KW-1185">Reference proteome</keyword>
<gene>
    <name evidence="2" type="ORF">E2C01_091367</name>
</gene>
<feature type="region of interest" description="Disordered" evidence="1">
    <location>
        <begin position="1"/>
        <end position="62"/>
    </location>
</feature>
<evidence type="ECO:0000313" key="3">
    <source>
        <dbReference type="Proteomes" id="UP000324222"/>
    </source>
</evidence>
<dbReference type="Proteomes" id="UP000324222">
    <property type="component" value="Unassembled WGS sequence"/>
</dbReference>
<organism evidence="2 3">
    <name type="scientific">Portunus trituberculatus</name>
    <name type="common">Swimming crab</name>
    <name type="synonym">Neptunus trituberculatus</name>
    <dbReference type="NCBI Taxonomy" id="210409"/>
    <lineage>
        <taxon>Eukaryota</taxon>
        <taxon>Metazoa</taxon>
        <taxon>Ecdysozoa</taxon>
        <taxon>Arthropoda</taxon>
        <taxon>Crustacea</taxon>
        <taxon>Multicrustacea</taxon>
        <taxon>Malacostraca</taxon>
        <taxon>Eumalacostraca</taxon>
        <taxon>Eucarida</taxon>
        <taxon>Decapoda</taxon>
        <taxon>Pleocyemata</taxon>
        <taxon>Brachyura</taxon>
        <taxon>Eubrachyura</taxon>
        <taxon>Portunoidea</taxon>
        <taxon>Portunidae</taxon>
        <taxon>Portuninae</taxon>
        <taxon>Portunus</taxon>
    </lineage>
</organism>
<dbReference type="AlphaFoldDB" id="A0A5B7JP71"/>
<dbReference type="EMBL" id="VSRR010104740">
    <property type="protein sequence ID" value="MPC96126.1"/>
    <property type="molecule type" value="Genomic_DNA"/>
</dbReference>
<evidence type="ECO:0000256" key="1">
    <source>
        <dbReference type="SAM" id="MobiDB-lite"/>
    </source>
</evidence>
<proteinExistence type="predicted"/>
<evidence type="ECO:0000313" key="2">
    <source>
        <dbReference type="EMBL" id="MPC96126.1"/>
    </source>
</evidence>
<feature type="region of interest" description="Disordered" evidence="1">
    <location>
        <begin position="75"/>
        <end position="95"/>
    </location>
</feature>
<reference evidence="2 3" key="1">
    <citation type="submission" date="2019-05" db="EMBL/GenBank/DDBJ databases">
        <title>Another draft genome of Portunus trituberculatus and its Hox gene families provides insights of decapod evolution.</title>
        <authorList>
            <person name="Jeong J.-H."/>
            <person name="Song I."/>
            <person name="Kim S."/>
            <person name="Choi T."/>
            <person name="Kim D."/>
            <person name="Ryu S."/>
            <person name="Kim W."/>
        </authorList>
    </citation>
    <scope>NUCLEOTIDE SEQUENCE [LARGE SCALE GENOMIC DNA]</scope>
    <source>
        <tissue evidence="2">Muscle</tissue>
    </source>
</reference>